<evidence type="ECO:0008006" key="3">
    <source>
        <dbReference type="Google" id="ProtNLM"/>
    </source>
</evidence>
<comment type="caution">
    <text evidence="1">The sequence shown here is derived from an EMBL/GenBank/DDBJ whole genome shotgun (WGS) entry which is preliminary data.</text>
</comment>
<evidence type="ECO:0000313" key="1">
    <source>
        <dbReference type="EMBL" id="OJD22386.1"/>
    </source>
</evidence>
<dbReference type="VEuPathDB" id="FungiDB:ACJ73_06264"/>
<keyword evidence="2" id="KW-1185">Reference proteome</keyword>
<gene>
    <name evidence="1" type="ORF">ACJ73_06264</name>
</gene>
<dbReference type="Gene3D" id="3.30.200.20">
    <property type="entry name" value="Phosphorylase Kinase, domain 1"/>
    <property type="match status" value="1"/>
</dbReference>
<proteinExistence type="predicted"/>
<reference evidence="1 2" key="1">
    <citation type="submission" date="2015-08" db="EMBL/GenBank/DDBJ databases">
        <title>Emmonsia species relationships and genome sequence.</title>
        <authorList>
            <person name="Cuomo C.A."/>
            <person name="Schwartz I.S."/>
            <person name="Kenyon C."/>
            <person name="De Hoog G.S."/>
            <person name="Govender N.P."/>
            <person name="Botha A."/>
            <person name="Moreno L."/>
            <person name="De Vries M."/>
            <person name="Munoz J.F."/>
            <person name="Stielow J.B."/>
        </authorList>
    </citation>
    <scope>NUCLEOTIDE SEQUENCE [LARGE SCALE GENOMIC DNA]</scope>
    <source>
        <strain evidence="1 2">EI222</strain>
    </source>
</reference>
<dbReference type="AlphaFoldDB" id="A0A1J9Q2R9"/>
<accession>A0A1J9Q2R9</accession>
<sequence length="132" mass="15064">MSSNDQEFSLPLKAEERPQVYRPGGFHPVHLGEVYDRKYKVLRKLGFGRYSTGLFKVKGAQLDIAGARHSRLRKYTKPNLATCKRYDPVIGWRKEVLLKCLDLFSVIVATLDFDLVIVLLVISSRPRGDQTV</sequence>
<organism evidence="1 2">
    <name type="scientific">Blastomyces percursus</name>
    <dbReference type="NCBI Taxonomy" id="1658174"/>
    <lineage>
        <taxon>Eukaryota</taxon>
        <taxon>Fungi</taxon>
        <taxon>Dikarya</taxon>
        <taxon>Ascomycota</taxon>
        <taxon>Pezizomycotina</taxon>
        <taxon>Eurotiomycetes</taxon>
        <taxon>Eurotiomycetidae</taxon>
        <taxon>Onygenales</taxon>
        <taxon>Ajellomycetaceae</taxon>
        <taxon>Blastomyces</taxon>
    </lineage>
</organism>
<protein>
    <recommendedName>
        <fullName evidence="3">Protein kinase domain-containing protein</fullName>
    </recommendedName>
</protein>
<dbReference type="OrthoDB" id="5979581at2759"/>
<evidence type="ECO:0000313" key="2">
    <source>
        <dbReference type="Proteomes" id="UP000242791"/>
    </source>
</evidence>
<dbReference type="Proteomes" id="UP000242791">
    <property type="component" value="Unassembled WGS sequence"/>
</dbReference>
<name>A0A1J9Q2R9_9EURO</name>
<dbReference type="EMBL" id="LGTZ01001078">
    <property type="protein sequence ID" value="OJD22386.1"/>
    <property type="molecule type" value="Genomic_DNA"/>
</dbReference>
<dbReference type="STRING" id="1658174.A0A1J9Q2R9"/>